<dbReference type="PANTHER" id="PTHR43479">
    <property type="entry name" value="ACREF/ENVCD OPERON REPRESSOR-RELATED"/>
    <property type="match status" value="1"/>
</dbReference>
<dbReference type="PANTHER" id="PTHR43479:SF11">
    <property type="entry name" value="ACREF_ENVCD OPERON REPRESSOR-RELATED"/>
    <property type="match status" value="1"/>
</dbReference>
<evidence type="ECO:0000313" key="5">
    <source>
        <dbReference type="Proteomes" id="UP000007073"/>
    </source>
</evidence>
<dbReference type="Proteomes" id="UP000007073">
    <property type="component" value="Chromosome"/>
</dbReference>
<dbReference type="AlphaFoldDB" id="Q39PZ9"/>
<reference evidence="4 5" key="2">
    <citation type="journal article" date="2009" name="BMC Microbiol.">
        <title>The genome sequence of Geobacter metallireducens: features of metabolism, physiology and regulation common and dissimilar to Geobacter sulfurreducens.</title>
        <authorList>
            <person name="Aklujkar M."/>
            <person name="Krushkal J."/>
            <person name="DiBartolo G."/>
            <person name="Lapidus A."/>
            <person name="Land M.L."/>
            <person name="Lovley D.R."/>
        </authorList>
    </citation>
    <scope>NUCLEOTIDE SEQUENCE [LARGE SCALE GENOMIC DNA]</scope>
    <source>
        <strain evidence="5">ATCC 53774 / DSM 7210 / GS-15</strain>
    </source>
</reference>
<proteinExistence type="predicted"/>
<feature type="DNA-binding region" description="H-T-H motif" evidence="2">
    <location>
        <begin position="33"/>
        <end position="52"/>
    </location>
</feature>
<dbReference type="GO" id="GO:0003677">
    <property type="term" value="F:DNA binding"/>
    <property type="evidence" value="ECO:0007669"/>
    <property type="project" value="UniProtKB-UniRule"/>
</dbReference>
<dbReference type="InterPro" id="IPR023772">
    <property type="entry name" value="DNA-bd_HTH_TetR-type_CS"/>
</dbReference>
<dbReference type="RefSeq" id="WP_004513917.1">
    <property type="nucleotide sequence ID" value="NC_007517.1"/>
</dbReference>
<dbReference type="SUPFAM" id="SSF46689">
    <property type="entry name" value="Homeodomain-like"/>
    <property type="match status" value="1"/>
</dbReference>
<dbReference type="InterPro" id="IPR036271">
    <property type="entry name" value="Tet_transcr_reg_TetR-rel_C_sf"/>
</dbReference>
<dbReference type="SUPFAM" id="SSF48498">
    <property type="entry name" value="Tetracyclin repressor-like, C-terminal domain"/>
    <property type="match status" value="1"/>
</dbReference>
<feature type="domain" description="HTH tetR-type" evidence="3">
    <location>
        <begin position="10"/>
        <end position="70"/>
    </location>
</feature>
<dbReference type="EMBL" id="CP000148">
    <property type="protein sequence ID" value="ABB33675.1"/>
    <property type="molecule type" value="Genomic_DNA"/>
</dbReference>
<dbReference type="KEGG" id="gme:Gmet_3466"/>
<reference evidence="4 5" key="1">
    <citation type="submission" date="2005-10" db="EMBL/GenBank/DDBJ databases">
        <title>Complete sequence of Geobacter metallireducens GS-15.</title>
        <authorList>
            <consortium name="US DOE Joint Genome Institute"/>
            <person name="Copeland A."/>
            <person name="Lucas S."/>
            <person name="Lapidus A."/>
            <person name="Barry K."/>
            <person name="Detter J.C."/>
            <person name="Glavina T."/>
            <person name="Hammon N."/>
            <person name="Israni S."/>
            <person name="Pitluck S."/>
            <person name="Di Bartolo G."/>
            <person name="Chain P."/>
            <person name="Schmutz J."/>
            <person name="Larimer F."/>
            <person name="Land M."/>
            <person name="Kyrpides N."/>
            <person name="Ivanova N."/>
            <person name="Richardson P."/>
        </authorList>
    </citation>
    <scope>NUCLEOTIDE SEQUENCE [LARGE SCALE GENOMIC DNA]</scope>
    <source>
        <strain evidence="5">ATCC 53774 / DSM 7210 / GS-15</strain>
    </source>
</reference>
<accession>Q39PZ9</accession>
<dbReference type="InterPro" id="IPR001647">
    <property type="entry name" value="HTH_TetR"/>
</dbReference>
<evidence type="ECO:0000259" key="3">
    <source>
        <dbReference type="PROSITE" id="PS50977"/>
    </source>
</evidence>
<dbReference type="Gene3D" id="1.10.357.10">
    <property type="entry name" value="Tetracycline Repressor, domain 2"/>
    <property type="match status" value="1"/>
</dbReference>
<dbReference type="STRING" id="269799.Gmet_3466"/>
<sequence>MKPRKKEPTEVRRQQITEAALRIIGTKGISGATTAEIASASGISEGNLYRHFKGKEEILGSVIDKIGNDLASILDAAADIAEPLRRLEEIFKRHLSYIEEHVGIPRTIFTEEVLVLNETLREKVRGNLMHYFRGISAVIEQGQEAGALNREMDPNALATMFIGTVNFTALRWVMNKFSSKLSDEGERLWETFVKSLVCKV</sequence>
<dbReference type="PROSITE" id="PS50977">
    <property type="entry name" value="HTH_TETR_2"/>
    <property type="match status" value="1"/>
</dbReference>
<dbReference type="HOGENOM" id="CLU_069356_12_3_7"/>
<dbReference type="InterPro" id="IPR050624">
    <property type="entry name" value="HTH-type_Tx_Regulator"/>
</dbReference>
<dbReference type="DNASU" id="3739179"/>
<dbReference type="eggNOG" id="COG1309">
    <property type="taxonomic scope" value="Bacteria"/>
</dbReference>
<name>Q39PZ9_GEOMG</name>
<evidence type="ECO:0000256" key="1">
    <source>
        <dbReference type="ARBA" id="ARBA00023125"/>
    </source>
</evidence>
<dbReference type="Pfam" id="PF08359">
    <property type="entry name" value="TetR_C_4"/>
    <property type="match status" value="1"/>
</dbReference>
<dbReference type="InterPro" id="IPR013570">
    <property type="entry name" value="Tscrpt_reg_YsiA_C"/>
</dbReference>
<protein>
    <submittedName>
        <fullName evidence="4">Transcriptional regulator, TetR family</fullName>
    </submittedName>
</protein>
<evidence type="ECO:0000256" key="2">
    <source>
        <dbReference type="PROSITE-ProRule" id="PRU00335"/>
    </source>
</evidence>
<gene>
    <name evidence="4" type="ordered locus">Gmet_3466</name>
</gene>
<dbReference type="InterPro" id="IPR009057">
    <property type="entry name" value="Homeodomain-like_sf"/>
</dbReference>
<keyword evidence="5" id="KW-1185">Reference proteome</keyword>
<keyword evidence="1 2" id="KW-0238">DNA-binding</keyword>
<dbReference type="PROSITE" id="PS01081">
    <property type="entry name" value="HTH_TETR_1"/>
    <property type="match status" value="1"/>
</dbReference>
<dbReference type="Pfam" id="PF00440">
    <property type="entry name" value="TetR_N"/>
    <property type="match status" value="1"/>
</dbReference>
<evidence type="ECO:0000313" key="4">
    <source>
        <dbReference type="EMBL" id="ABB33675.1"/>
    </source>
</evidence>
<dbReference type="PRINTS" id="PR00455">
    <property type="entry name" value="HTHTETR"/>
</dbReference>
<organism evidence="4 5">
    <name type="scientific">Geobacter metallireducens (strain ATCC 53774 / DSM 7210 / GS-15)</name>
    <dbReference type="NCBI Taxonomy" id="269799"/>
    <lineage>
        <taxon>Bacteria</taxon>
        <taxon>Pseudomonadati</taxon>
        <taxon>Thermodesulfobacteriota</taxon>
        <taxon>Desulfuromonadia</taxon>
        <taxon>Geobacterales</taxon>
        <taxon>Geobacteraceae</taxon>
        <taxon>Geobacter</taxon>
    </lineage>
</organism>